<dbReference type="Proteomes" id="UP000026915">
    <property type="component" value="Chromosome 10"/>
</dbReference>
<proteinExistence type="predicted"/>
<gene>
    <name evidence="1" type="ORF">TCM_045575</name>
</gene>
<protein>
    <submittedName>
        <fullName evidence="1">Uncharacterized protein</fullName>
    </submittedName>
</protein>
<dbReference type="InParanoid" id="A0A061FZJ2"/>
<evidence type="ECO:0000313" key="1">
    <source>
        <dbReference type="EMBL" id="EOY20199.1"/>
    </source>
</evidence>
<reference evidence="1 2" key="1">
    <citation type="journal article" date="2013" name="Genome Biol.">
        <title>The genome sequence of the most widely cultivated cacao type and its use to identify candidate genes regulating pod color.</title>
        <authorList>
            <person name="Motamayor J.C."/>
            <person name="Mockaitis K."/>
            <person name="Schmutz J."/>
            <person name="Haiminen N."/>
            <person name="Iii D.L."/>
            <person name="Cornejo O."/>
            <person name="Findley S.D."/>
            <person name="Zheng P."/>
            <person name="Utro F."/>
            <person name="Royaert S."/>
            <person name="Saski C."/>
            <person name="Jenkins J."/>
            <person name="Podicheti R."/>
            <person name="Zhao M."/>
            <person name="Scheffler B.E."/>
            <person name="Stack J.C."/>
            <person name="Feltus F.A."/>
            <person name="Mustiga G.M."/>
            <person name="Amores F."/>
            <person name="Phillips W."/>
            <person name="Marelli J.P."/>
            <person name="May G.D."/>
            <person name="Shapiro H."/>
            <person name="Ma J."/>
            <person name="Bustamante C.D."/>
            <person name="Schnell R.J."/>
            <person name="Main D."/>
            <person name="Gilbert D."/>
            <person name="Parida L."/>
            <person name="Kuhn D.N."/>
        </authorList>
    </citation>
    <scope>NUCLEOTIDE SEQUENCE [LARGE SCALE GENOMIC DNA]</scope>
    <source>
        <strain evidence="2">cv. Matina 1-6</strain>
    </source>
</reference>
<dbReference type="AlphaFoldDB" id="A0A061FZJ2"/>
<dbReference type="HOGENOM" id="CLU_2337765_0_0_1"/>
<evidence type="ECO:0000313" key="2">
    <source>
        <dbReference type="Proteomes" id="UP000026915"/>
    </source>
</evidence>
<dbReference type="EMBL" id="CM001888">
    <property type="protein sequence ID" value="EOY20199.1"/>
    <property type="molecule type" value="Genomic_DNA"/>
</dbReference>
<dbReference type="Gramene" id="EOY20199">
    <property type="protein sequence ID" value="EOY20199"/>
    <property type="gene ID" value="TCM_045575"/>
</dbReference>
<sequence>MDPAAPVSDTNDVPTVERLEIHRAERHITKLARLLALHDNCRDVVFQGANMALQAVLPNSNSDVPIDINSQVLIHSRNTTISIIWNSNSISDVYWYWS</sequence>
<accession>A0A061FZJ2</accession>
<name>A0A061FZJ2_THECC</name>
<organism evidence="1 2">
    <name type="scientific">Theobroma cacao</name>
    <name type="common">Cacao</name>
    <name type="synonym">Cocoa</name>
    <dbReference type="NCBI Taxonomy" id="3641"/>
    <lineage>
        <taxon>Eukaryota</taxon>
        <taxon>Viridiplantae</taxon>
        <taxon>Streptophyta</taxon>
        <taxon>Embryophyta</taxon>
        <taxon>Tracheophyta</taxon>
        <taxon>Spermatophyta</taxon>
        <taxon>Magnoliopsida</taxon>
        <taxon>eudicotyledons</taxon>
        <taxon>Gunneridae</taxon>
        <taxon>Pentapetalae</taxon>
        <taxon>rosids</taxon>
        <taxon>malvids</taxon>
        <taxon>Malvales</taxon>
        <taxon>Malvaceae</taxon>
        <taxon>Byttnerioideae</taxon>
        <taxon>Theobroma</taxon>
    </lineage>
</organism>
<keyword evidence="2" id="KW-1185">Reference proteome</keyword>